<evidence type="ECO:0008006" key="3">
    <source>
        <dbReference type="Google" id="ProtNLM"/>
    </source>
</evidence>
<evidence type="ECO:0000313" key="2">
    <source>
        <dbReference type="Proteomes" id="UP001065174"/>
    </source>
</evidence>
<dbReference type="InterPro" id="IPR011990">
    <property type="entry name" value="TPR-like_helical_dom_sf"/>
</dbReference>
<dbReference type="Gene3D" id="1.25.40.10">
    <property type="entry name" value="Tetratricopeptide repeat domain"/>
    <property type="match status" value="1"/>
</dbReference>
<organism evidence="1 2">
    <name type="scientific">Reichenbachiella agarivorans</name>
    <dbReference type="NCBI Taxonomy" id="2979464"/>
    <lineage>
        <taxon>Bacteria</taxon>
        <taxon>Pseudomonadati</taxon>
        <taxon>Bacteroidota</taxon>
        <taxon>Cytophagia</taxon>
        <taxon>Cytophagales</taxon>
        <taxon>Reichenbachiellaceae</taxon>
        <taxon>Reichenbachiella</taxon>
    </lineage>
</organism>
<accession>A0ABY6CM29</accession>
<name>A0ABY6CM29_9BACT</name>
<sequence>MKDYYTIRCIASAILVFMTFTVYGQSENFDKGKAAFLDGKHREALTFLNQAVHNDKFLMKGKDIPVAYAYLAIIRNEHLSKKLELGNVSMIQQSPGLLNSTISDVTNALKYQDNSSKSLVNKAYNQMIENAMHIGKIVTDSLLYLDLETQVEEAKSLALILNYELKDLSDIDKDNWELHDMIGLSYYILDEPDLAMLEFKRGRDIYNDQAETKVSDLHLYNCVYSTKYNYKVSKNYQEAYNASVDGHKIIMVLMDQVNPDSLSHLKNLAAIDGTFSSIQSRVENMNIISSNKE</sequence>
<evidence type="ECO:0000313" key="1">
    <source>
        <dbReference type="EMBL" id="UXP31527.1"/>
    </source>
</evidence>
<dbReference type="EMBL" id="CP106679">
    <property type="protein sequence ID" value="UXP31527.1"/>
    <property type="molecule type" value="Genomic_DNA"/>
</dbReference>
<reference evidence="1" key="1">
    <citation type="submission" date="2022-09" db="EMBL/GenBank/DDBJ databases">
        <title>Comparative genomics and taxonomic characterization of three novel marine species of genus Reichenbachiella exhibiting antioxidant and polysaccharide degradation activities.</title>
        <authorList>
            <person name="Muhammad N."/>
            <person name="Lee Y.-J."/>
            <person name="Ko J."/>
            <person name="Kim S.-G."/>
        </authorList>
    </citation>
    <scope>NUCLEOTIDE SEQUENCE</scope>
    <source>
        <strain evidence="1">BKB1-1</strain>
    </source>
</reference>
<dbReference type="RefSeq" id="WP_262308966.1">
    <property type="nucleotide sequence ID" value="NZ_CP106679.1"/>
</dbReference>
<dbReference type="SUPFAM" id="SSF48452">
    <property type="entry name" value="TPR-like"/>
    <property type="match status" value="1"/>
</dbReference>
<gene>
    <name evidence="1" type="ORF">N6H18_14340</name>
</gene>
<keyword evidence="2" id="KW-1185">Reference proteome</keyword>
<dbReference type="Proteomes" id="UP001065174">
    <property type="component" value="Chromosome"/>
</dbReference>
<protein>
    <recommendedName>
        <fullName evidence="3">Tetratricopeptide repeat-containing protein</fullName>
    </recommendedName>
</protein>
<proteinExistence type="predicted"/>